<evidence type="ECO:0000313" key="2">
    <source>
        <dbReference type="EMBL" id="POR37073.1"/>
    </source>
</evidence>
<accession>A0A2S4L3R4</accession>
<feature type="chain" id="PRO_5015541505" evidence="1">
    <location>
        <begin position="17"/>
        <end position="231"/>
    </location>
</feature>
<organism evidence="2 3">
    <name type="scientific">Tolypocladium paradoxum</name>
    <dbReference type="NCBI Taxonomy" id="94208"/>
    <lineage>
        <taxon>Eukaryota</taxon>
        <taxon>Fungi</taxon>
        <taxon>Dikarya</taxon>
        <taxon>Ascomycota</taxon>
        <taxon>Pezizomycotina</taxon>
        <taxon>Sordariomycetes</taxon>
        <taxon>Hypocreomycetidae</taxon>
        <taxon>Hypocreales</taxon>
        <taxon>Ophiocordycipitaceae</taxon>
        <taxon>Tolypocladium</taxon>
    </lineage>
</organism>
<dbReference type="Proteomes" id="UP000237481">
    <property type="component" value="Unassembled WGS sequence"/>
</dbReference>
<sequence length="231" mass="26333">MKFYIVLPFLAGVALAAQQQNAACDTKPFKEVPSRTYFEENCYERGGHPSLPDPKIPSEECTGTMPYCFREYYKLPTNNENCSSTNECLLSRGIDPKKLDGHRILNKDEYAAANRALSQANAIYNRYRVINQLHSIIGVQQDREGSDLIDRLMKDNENRPPMARDFLDSAKRSFLRAFSPEFAEEINQAIQEARGKLSSAWDDAYEAKHNQVTDVSGWIRGKTEEKYYGSL</sequence>
<reference evidence="2 3" key="1">
    <citation type="submission" date="2018-01" db="EMBL/GenBank/DDBJ databases">
        <title>Harnessing the power of phylogenomics to disentangle the directionality and signatures of interkingdom host jumping in the parasitic fungal genus Tolypocladium.</title>
        <authorList>
            <person name="Quandt C.A."/>
            <person name="Patterson W."/>
            <person name="Spatafora J.W."/>
        </authorList>
    </citation>
    <scope>NUCLEOTIDE SEQUENCE [LARGE SCALE GENOMIC DNA]</scope>
    <source>
        <strain evidence="2 3">NRBC 100945</strain>
    </source>
</reference>
<feature type="signal peptide" evidence="1">
    <location>
        <begin position="1"/>
        <end position="16"/>
    </location>
</feature>
<dbReference type="AlphaFoldDB" id="A0A2S4L3R4"/>
<name>A0A2S4L3R4_9HYPO</name>
<protein>
    <submittedName>
        <fullName evidence="2">Uncharacterized protein</fullName>
    </submittedName>
</protein>
<dbReference type="OrthoDB" id="4868498at2759"/>
<proteinExistence type="predicted"/>
<keyword evidence="3" id="KW-1185">Reference proteome</keyword>
<evidence type="ECO:0000256" key="1">
    <source>
        <dbReference type="SAM" id="SignalP"/>
    </source>
</evidence>
<evidence type="ECO:0000313" key="3">
    <source>
        <dbReference type="Proteomes" id="UP000237481"/>
    </source>
</evidence>
<dbReference type="EMBL" id="PKSG01000277">
    <property type="protein sequence ID" value="POR37073.1"/>
    <property type="molecule type" value="Genomic_DNA"/>
</dbReference>
<gene>
    <name evidence="2" type="ORF">TPAR_02718</name>
</gene>
<comment type="caution">
    <text evidence="2">The sequence shown here is derived from an EMBL/GenBank/DDBJ whole genome shotgun (WGS) entry which is preliminary data.</text>
</comment>
<keyword evidence="1" id="KW-0732">Signal</keyword>